<dbReference type="InterPro" id="IPR027417">
    <property type="entry name" value="P-loop_NTPase"/>
</dbReference>
<reference evidence="1 2" key="1">
    <citation type="submission" date="2021-07" db="EMBL/GenBank/DDBJ databases">
        <authorList>
            <person name="Palmer J.M."/>
        </authorList>
    </citation>
    <scope>NUCLEOTIDE SEQUENCE [LARGE SCALE GENOMIC DNA]</scope>
    <source>
        <strain evidence="1 2">AT_MEX2019</strain>
        <tissue evidence="1">Muscle</tissue>
    </source>
</reference>
<sequence>MLGRKPRSVANPLESAITTPSERILKECHSLYVDDENGLVKIASSLDVRLLPPRKKIIVMIMGNHSAGKSSFINWVHHM</sequence>
<accession>A0ABU7BAW0</accession>
<dbReference type="EMBL" id="JAHUTI010044644">
    <property type="protein sequence ID" value="MED6246795.1"/>
    <property type="molecule type" value="Genomic_DNA"/>
</dbReference>
<evidence type="ECO:0000313" key="2">
    <source>
        <dbReference type="Proteomes" id="UP001345963"/>
    </source>
</evidence>
<evidence type="ECO:0000313" key="1">
    <source>
        <dbReference type="EMBL" id="MED6246795.1"/>
    </source>
</evidence>
<dbReference type="SUPFAM" id="SSF52540">
    <property type="entry name" value="P-loop containing nucleoside triphosphate hydrolases"/>
    <property type="match status" value="1"/>
</dbReference>
<protein>
    <submittedName>
        <fullName evidence="1">Uncharacterized protein</fullName>
    </submittedName>
</protein>
<gene>
    <name evidence="1" type="ORF">ATANTOWER_023731</name>
</gene>
<keyword evidence="2" id="KW-1185">Reference proteome</keyword>
<proteinExistence type="predicted"/>
<comment type="caution">
    <text evidence="1">The sequence shown here is derived from an EMBL/GenBank/DDBJ whole genome shotgun (WGS) entry which is preliminary data.</text>
</comment>
<organism evidence="1 2">
    <name type="scientific">Ataeniobius toweri</name>
    <dbReference type="NCBI Taxonomy" id="208326"/>
    <lineage>
        <taxon>Eukaryota</taxon>
        <taxon>Metazoa</taxon>
        <taxon>Chordata</taxon>
        <taxon>Craniata</taxon>
        <taxon>Vertebrata</taxon>
        <taxon>Euteleostomi</taxon>
        <taxon>Actinopterygii</taxon>
        <taxon>Neopterygii</taxon>
        <taxon>Teleostei</taxon>
        <taxon>Neoteleostei</taxon>
        <taxon>Acanthomorphata</taxon>
        <taxon>Ovalentaria</taxon>
        <taxon>Atherinomorphae</taxon>
        <taxon>Cyprinodontiformes</taxon>
        <taxon>Goodeidae</taxon>
        <taxon>Ataeniobius</taxon>
    </lineage>
</organism>
<dbReference type="Proteomes" id="UP001345963">
    <property type="component" value="Unassembled WGS sequence"/>
</dbReference>
<name>A0ABU7BAW0_9TELE</name>